<accession>A0A8J3MFD9</accession>
<dbReference type="PANTHER" id="PTHR11803">
    <property type="entry name" value="2-IMINOBUTANOATE/2-IMINOPROPANOATE DEAMINASE RIDA"/>
    <property type="match status" value="1"/>
</dbReference>
<proteinExistence type="predicted"/>
<sequence length="125" mass="13604">MKQILTGGLPEPGQPFTWGVKSGDMVYTNHGPVQQDGSILQAGIEEQAELTIQNLKAVLAEAGGTLDHVLQVQIFLIEGEDMKTVDQVYRRHFAAPYPNRATVVVKELVAPGMRIEMMATADLTA</sequence>
<organism evidence="1 2">
    <name type="scientific">Pseudodonghicola xiamenensis</name>
    <dbReference type="NCBI Taxonomy" id="337702"/>
    <lineage>
        <taxon>Bacteria</taxon>
        <taxon>Pseudomonadati</taxon>
        <taxon>Pseudomonadota</taxon>
        <taxon>Alphaproteobacteria</taxon>
        <taxon>Rhodobacterales</taxon>
        <taxon>Paracoccaceae</taxon>
        <taxon>Pseudodonghicola</taxon>
    </lineage>
</organism>
<dbReference type="GO" id="GO:0019239">
    <property type="term" value="F:deaminase activity"/>
    <property type="evidence" value="ECO:0007669"/>
    <property type="project" value="TreeGrafter"/>
</dbReference>
<evidence type="ECO:0000313" key="1">
    <source>
        <dbReference type="EMBL" id="GHG94110.1"/>
    </source>
</evidence>
<dbReference type="GO" id="GO:0005829">
    <property type="term" value="C:cytosol"/>
    <property type="evidence" value="ECO:0007669"/>
    <property type="project" value="TreeGrafter"/>
</dbReference>
<comment type="caution">
    <text evidence="1">The sequence shown here is derived from an EMBL/GenBank/DDBJ whole genome shotgun (WGS) entry which is preliminary data.</text>
</comment>
<dbReference type="RefSeq" id="WP_028094027.1">
    <property type="nucleotide sequence ID" value="NZ_BNAP01000012.1"/>
</dbReference>
<dbReference type="InterPro" id="IPR035959">
    <property type="entry name" value="RutC-like_sf"/>
</dbReference>
<dbReference type="EMBL" id="BNAP01000012">
    <property type="protein sequence ID" value="GHG94110.1"/>
    <property type="molecule type" value="Genomic_DNA"/>
</dbReference>
<reference evidence="1" key="1">
    <citation type="journal article" date="2014" name="Int. J. Syst. Evol. Microbiol.">
        <title>Complete genome sequence of Corynebacterium casei LMG S-19264T (=DSM 44701T), isolated from a smear-ripened cheese.</title>
        <authorList>
            <consortium name="US DOE Joint Genome Institute (JGI-PGF)"/>
            <person name="Walter F."/>
            <person name="Albersmeier A."/>
            <person name="Kalinowski J."/>
            <person name="Ruckert C."/>
        </authorList>
    </citation>
    <scope>NUCLEOTIDE SEQUENCE</scope>
    <source>
        <strain evidence="1">CGMCC 1.7081</strain>
    </source>
</reference>
<reference evidence="1" key="2">
    <citation type="submission" date="2020-09" db="EMBL/GenBank/DDBJ databases">
        <authorList>
            <person name="Sun Q."/>
            <person name="Zhou Y."/>
        </authorList>
    </citation>
    <scope>NUCLEOTIDE SEQUENCE</scope>
    <source>
        <strain evidence="1">CGMCC 1.7081</strain>
    </source>
</reference>
<keyword evidence="2" id="KW-1185">Reference proteome</keyword>
<name>A0A8J3MFD9_9RHOB</name>
<dbReference type="Proteomes" id="UP000611500">
    <property type="component" value="Unassembled WGS sequence"/>
</dbReference>
<dbReference type="InterPro" id="IPR006175">
    <property type="entry name" value="YjgF/YER057c/UK114"/>
</dbReference>
<dbReference type="Gene3D" id="3.30.1330.40">
    <property type="entry name" value="RutC-like"/>
    <property type="match status" value="1"/>
</dbReference>
<dbReference type="Pfam" id="PF01042">
    <property type="entry name" value="Ribonuc_L-PSP"/>
    <property type="match status" value="1"/>
</dbReference>
<dbReference type="SUPFAM" id="SSF55298">
    <property type="entry name" value="YjgF-like"/>
    <property type="match status" value="1"/>
</dbReference>
<evidence type="ECO:0000313" key="2">
    <source>
        <dbReference type="Proteomes" id="UP000611500"/>
    </source>
</evidence>
<dbReference type="CDD" id="cd00448">
    <property type="entry name" value="YjgF_YER057c_UK114_family"/>
    <property type="match status" value="1"/>
</dbReference>
<dbReference type="PANTHER" id="PTHR11803:SF39">
    <property type="entry name" value="2-IMINOBUTANOATE_2-IMINOPROPANOATE DEAMINASE"/>
    <property type="match status" value="1"/>
</dbReference>
<dbReference type="AlphaFoldDB" id="A0A8J3MFD9"/>
<gene>
    <name evidence="1" type="ORF">GCM10010961_27010</name>
</gene>
<protein>
    <submittedName>
        <fullName evidence="1">Enamine deaminase RidA</fullName>
    </submittedName>
</protein>